<dbReference type="CDD" id="cd18599">
    <property type="entry name" value="ABC_6TM_MRP5_8_9_D2"/>
    <property type="match status" value="1"/>
</dbReference>
<gene>
    <name evidence="12" type="ORF">RIMI_LOCUS11806950</name>
</gene>
<dbReference type="PANTHER" id="PTHR24223:SF196">
    <property type="entry name" value="ATP-BINDING CASSETTE SUB-FAMILY C MEMBER 5"/>
    <property type="match status" value="1"/>
</dbReference>
<dbReference type="PROSITE" id="PS50929">
    <property type="entry name" value="ABC_TM1F"/>
    <property type="match status" value="1"/>
</dbReference>
<keyword evidence="4" id="KW-0547">Nucleotide-binding</keyword>
<comment type="caution">
    <text evidence="12">The sequence shown here is derived from an EMBL/GenBank/DDBJ whole genome shotgun (WGS) entry which is preliminary data.</text>
</comment>
<dbReference type="InterPro" id="IPR027417">
    <property type="entry name" value="P-loop_NTPase"/>
</dbReference>
<feature type="domain" description="ABC transmembrane type-1" evidence="11">
    <location>
        <begin position="237"/>
        <end position="510"/>
    </location>
</feature>
<feature type="non-terminal residue" evidence="12">
    <location>
        <position position="1"/>
    </location>
</feature>
<dbReference type="SUPFAM" id="SSF52540">
    <property type="entry name" value="P-loop containing nucleoside triphosphate hydrolases"/>
    <property type="match status" value="1"/>
</dbReference>
<feature type="transmembrane region" description="Helical" evidence="9">
    <location>
        <begin position="288"/>
        <end position="308"/>
    </location>
</feature>
<evidence type="ECO:0000259" key="11">
    <source>
        <dbReference type="PROSITE" id="PS50929"/>
    </source>
</evidence>
<dbReference type="PROSITE" id="PS00211">
    <property type="entry name" value="ABC_TRANSPORTER_1"/>
    <property type="match status" value="1"/>
</dbReference>
<evidence type="ECO:0000256" key="7">
    <source>
        <dbReference type="ARBA" id="ARBA00023136"/>
    </source>
</evidence>
<dbReference type="Proteomes" id="UP001176940">
    <property type="component" value="Unassembled WGS sequence"/>
</dbReference>
<proteinExistence type="predicted"/>
<evidence type="ECO:0000313" key="12">
    <source>
        <dbReference type="EMBL" id="CAJ0947733.1"/>
    </source>
</evidence>
<keyword evidence="7 9" id="KW-0472">Membrane</keyword>
<sequence length="795" mass="88069">KGATDPFKVPISPESSTGENAECRLPVPSPATWEAMPELTSGATVPLGPDLPTPATGDHTECRLHVSSPGARPNAGQLALSTWGLNSVDVQRPPSMASEQPPLSHHCESGWHKEADDPTSSGSVVQDSLDLRDLGFKMGTENPADILCEDDPGIFQKFGPKAISVHALVLPWYQFPSPLFHYFRDLFGSRKGPSDPGRSALTMSGQLMQMEEKGKGSVPWSVYGVYIQAAGGPFAFFVIMALFVLNVGSTAFSNWWLSYWIKQGSGNTSVLLNNETVISSSMKDNPHMLYYTGIYALSMVVMLILKAVRGVVFVKGTLRASSKLHDELFRRILRSPMKFFDTTPTVDVRLPFQAEMFVQNVILVFFCLGVISGVFPWFLLAVGPLIILVFIRELKRLDNITQSPFLSHITSSIQGLSTIHAYNRGHEFLHRYQELLDNNQAPFYLFSCAMRWLAIRLDIISISLITTTGLMIVLMHGEISPAYAGLAMSYAVQLTGLFQFTVRLASETEARFTSVERISHYIKTLALEAPARIKNKAPPADWPQEGEIIFETAGMRYRENLPLVLKKVSFTIKPKEKVGIVGRTGSGKSSLGMALFRLVELSNGCIKIDGVNISDIGLADLRSKLSIIPQEPVLFSGTVRSNLDPFNQYSEEQIWDALERTHMKECVAQLPLKLETEVLENGENFSVGERQLMCIARALLRRCKILILDEATAAMDAETDLLIQETIREAFSDCTMLTIAHRLNTVLGCDRIMVLAQGQVMEFDTPSALLSNENTRFYSMFAAADNKITHKPIQD</sequence>
<dbReference type="PANTHER" id="PTHR24223">
    <property type="entry name" value="ATP-BINDING CASSETTE SUB-FAMILY C"/>
    <property type="match status" value="1"/>
</dbReference>
<dbReference type="CDD" id="cd03244">
    <property type="entry name" value="ABCC_MRP_domain2"/>
    <property type="match status" value="1"/>
</dbReference>
<keyword evidence="5" id="KW-0067">ATP-binding</keyword>
<reference evidence="12" key="1">
    <citation type="submission" date="2023-07" db="EMBL/GenBank/DDBJ databases">
        <authorList>
            <person name="Stuckert A."/>
        </authorList>
    </citation>
    <scope>NUCLEOTIDE SEQUENCE</scope>
</reference>
<feature type="transmembrane region" description="Helical" evidence="9">
    <location>
        <begin position="234"/>
        <end position="257"/>
    </location>
</feature>
<dbReference type="InterPro" id="IPR011527">
    <property type="entry name" value="ABC1_TM_dom"/>
</dbReference>
<feature type="region of interest" description="Disordered" evidence="8">
    <location>
        <begin position="93"/>
        <end position="125"/>
    </location>
</feature>
<evidence type="ECO:0000313" key="13">
    <source>
        <dbReference type="Proteomes" id="UP001176940"/>
    </source>
</evidence>
<evidence type="ECO:0000256" key="4">
    <source>
        <dbReference type="ARBA" id="ARBA00022741"/>
    </source>
</evidence>
<dbReference type="Gene3D" id="3.40.50.300">
    <property type="entry name" value="P-loop containing nucleotide triphosphate hydrolases"/>
    <property type="match status" value="1"/>
</dbReference>
<feature type="region of interest" description="Disordered" evidence="8">
    <location>
        <begin position="1"/>
        <end position="23"/>
    </location>
</feature>
<dbReference type="SUPFAM" id="SSF90123">
    <property type="entry name" value="ABC transporter transmembrane region"/>
    <property type="match status" value="1"/>
</dbReference>
<dbReference type="Pfam" id="PF00664">
    <property type="entry name" value="ABC_membrane"/>
    <property type="match status" value="1"/>
</dbReference>
<keyword evidence="13" id="KW-1185">Reference proteome</keyword>
<evidence type="ECO:0000256" key="5">
    <source>
        <dbReference type="ARBA" id="ARBA00022840"/>
    </source>
</evidence>
<dbReference type="Gene3D" id="1.20.1560.10">
    <property type="entry name" value="ABC transporter type 1, transmembrane domain"/>
    <property type="match status" value="1"/>
</dbReference>
<feature type="transmembrane region" description="Helical" evidence="9">
    <location>
        <begin position="361"/>
        <end position="391"/>
    </location>
</feature>
<dbReference type="InterPro" id="IPR003439">
    <property type="entry name" value="ABC_transporter-like_ATP-bd"/>
</dbReference>
<evidence type="ECO:0000256" key="8">
    <source>
        <dbReference type="SAM" id="MobiDB-lite"/>
    </source>
</evidence>
<dbReference type="EMBL" id="CAUEEQ010027173">
    <property type="protein sequence ID" value="CAJ0947733.1"/>
    <property type="molecule type" value="Genomic_DNA"/>
</dbReference>
<accession>A0ABN9LRL9</accession>
<feature type="transmembrane region" description="Helical" evidence="9">
    <location>
        <begin position="453"/>
        <end position="476"/>
    </location>
</feature>
<dbReference type="InterPro" id="IPR036640">
    <property type="entry name" value="ABC1_TM_sf"/>
</dbReference>
<dbReference type="Pfam" id="PF00005">
    <property type="entry name" value="ABC_tran"/>
    <property type="match status" value="1"/>
</dbReference>
<evidence type="ECO:0000256" key="6">
    <source>
        <dbReference type="ARBA" id="ARBA00022989"/>
    </source>
</evidence>
<keyword evidence="3 9" id="KW-0812">Transmembrane</keyword>
<organism evidence="12 13">
    <name type="scientific">Ranitomeya imitator</name>
    <name type="common">mimic poison frog</name>
    <dbReference type="NCBI Taxonomy" id="111125"/>
    <lineage>
        <taxon>Eukaryota</taxon>
        <taxon>Metazoa</taxon>
        <taxon>Chordata</taxon>
        <taxon>Craniata</taxon>
        <taxon>Vertebrata</taxon>
        <taxon>Euteleostomi</taxon>
        <taxon>Amphibia</taxon>
        <taxon>Batrachia</taxon>
        <taxon>Anura</taxon>
        <taxon>Neobatrachia</taxon>
        <taxon>Hyloidea</taxon>
        <taxon>Dendrobatidae</taxon>
        <taxon>Dendrobatinae</taxon>
        <taxon>Ranitomeya</taxon>
    </lineage>
</organism>
<feature type="non-terminal residue" evidence="12">
    <location>
        <position position="795"/>
    </location>
</feature>
<comment type="subcellular location">
    <subcellularLocation>
        <location evidence="1">Membrane</location>
    </subcellularLocation>
</comment>
<dbReference type="PROSITE" id="PS50893">
    <property type="entry name" value="ABC_TRANSPORTER_2"/>
    <property type="match status" value="1"/>
</dbReference>
<dbReference type="InterPro" id="IPR003593">
    <property type="entry name" value="AAA+_ATPase"/>
</dbReference>
<feature type="domain" description="ABC transporter" evidence="10">
    <location>
        <begin position="550"/>
        <end position="782"/>
    </location>
</feature>
<feature type="compositionally biased region" description="Basic and acidic residues" evidence="8">
    <location>
        <begin position="105"/>
        <end position="116"/>
    </location>
</feature>
<dbReference type="SMART" id="SM00382">
    <property type="entry name" value="AAA"/>
    <property type="match status" value="1"/>
</dbReference>
<keyword evidence="6 9" id="KW-1133">Transmembrane helix</keyword>
<evidence type="ECO:0000259" key="10">
    <source>
        <dbReference type="PROSITE" id="PS50893"/>
    </source>
</evidence>
<evidence type="ECO:0000256" key="9">
    <source>
        <dbReference type="SAM" id="Phobius"/>
    </source>
</evidence>
<evidence type="ECO:0000256" key="2">
    <source>
        <dbReference type="ARBA" id="ARBA00022448"/>
    </source>
</evidence>
<evidence type="ECO:0000256" key="1">
    <source>
        <dbReference type="ARBA" id="ARBA00004370"/>
    </source>
</evidence>
<dbReference type="InterPro" id="IPR017871">
    <property type="entry name" value="ABC_transporter-like_CS"/>
</dbReference>
<keyword evidence="2" id="KW-0813">Transport</keyword>
<dbReference type="InterPro" id="IPR050173">
    <property type="entry name" value="ABC_transporter_C-like"/>
</dbReference>
<protein>
    <submittedName>
        <fullName evidence="12">Uncharacterized protein</fullName>
    </submittedName>
</protein>
<name>A0ABN9LRL9_9NEOB</name>
<evidence type="ECO:0000256" key="3">
    <source>
        <dbReference type="ARBA" id="ARBA00022692"/>
    </source>
</evidence>